<accession>A0AAD5RM38</accession>
<proteinExistence type="predicted"/>
<comment type="caution">
    <text evidence="2">The sequence shown here is derived from an EMBL/GenBank/DDBJ whole genome shotgun (WGS) entry which is preliminary data.</text>
</comment>
<dbReference type="PANTHER" id="PTHR47843:SF2">
    <property type="entry name" value="BTB DOMAIN-CONTAINING PROTEIN"/>
    <property type="match status" value="1"/>
</dbReference>
<name>A0AAD5RM38_9PEZI</name>
<gene>
    <name evidence="2" type="ORF">MKZ38_004397</name>
</gene>
<organism evidence="2 3">
    <name type="scientific">Zalerion maritima</name>
    <dbReference type="NCBI Taxonomy" id="339359"/>
    <lineage>
        <taxon>Eukaryota</taxon>
        <taxon>Fungi</taxon>
        <taxon>Dikarya</taxon>
        <taxon>Ascomycota</taxon>
        <taxon>Pezizomycotina</taxon>
        <taxon>Sordariomycetes</taxon>
        <taxon>Lulworthiomycetidae</taxon>
        <taxon>Lulworthiales</taxon>
        <taxon>Lulworthiaceae</taxon>
        <taxon>Zalerion</taxon>
    </lineage>
</organism>
<dbReference type="AlphaFoldDB" id="A0AAD5RM38"/>
<protein>
    <recommendedName>
        <fullName evidence="4">BTB domain-containing protein</fullName>
    </recommendedName>
</protein>
<evidence type="ECO:0000313" key="3">
    <source>
        <dbReference type="Proteomes" id="UP001201980"/>
    </source>
</evidence>
<keyword evidence="3" id="KW-1185">Reference proteome</keyword>
<evidence type="ECO:0000313" key="2">
    <source>
        <dbReference type="EMBL" id="KAJ2897774.1"/>
    </source>
</evidence>
<reference evidence="2" key="1">
    <citation type="submission" date="2022-07" db="EMBL/GenBank/DDBJ databases">
        <title>Draft genome sequence of Zalerion maritima ATCC 34329, a (micro)plastics degrading marine fungus.</title>
        <authorList>
            <person name="Paco A."/>
            <person name="Goncalves M.F.M."/>
            <person name="Rocha-Santos T.A.P."/>
            <person name="Alves A."/>
        </authorList>
    </citation>
    <scope>NUCLEOTIDE SEQUENCE</scope>
    <source>
        <strain evidence="2">ATCC 34329</strain>
    </source>
</reference>
<dbReference type="EMBL" id="JAKWBI020000258">
    <property type="protein sequence ID" value="KAJ2897774.1"/>
    <property type="molecule type" value="Genomic_DNA"/>
</dbReference>
<feature type="compositionally biased region" description="Polar residues" evidence="1">
    <location>
        <begin position="189"/>
        <end position="221"/>
    </location>
</feature>
<feature type="compositionally biased region" description="Polar residues" evidence="1">
    <location>
        <begin position="165"/>
        <end position="178"/>
    </location>
</feature>
<sequence>MRVVIHDNLNVRNFATSCTRPAVVDQSQGNGGNMLPAALPPPDPEKWMQEGECIQGTSPLLGDHADFHDYKIGCFTGRKLARADGQDKTEFTIHTGLLPPLSATLTALADRESRKSPDGYVALEEVDKDVFLRFMQFLYTGTYTSFQQDKKEEPSRQVAALHMTASTGAKHSDQTVQKTPMGLDPSPNPTLATTSTIHQGNSKDSSHSTTLLDGGSTSNHESLSKPVSRALKPAVIPRGLFGDSESQQPATSLFGTTGGVFGPHIKHQPHTSLFDSVEVSNTSFGSSPSLKRKFSQDSTGCDCGPSKKKRQCLSGFAQKYGGAIIDQSNVHCKPKIETMSFSFSGHARLWVFANKFDITALMDLASSRLAFEMAQLDVWPSAFISEFGSVVRYVYDHCPAG</sequence>
<evidence type="ECO:0008006" key="4">
    <source>
        <dbReference type="Google" id="ProtNLM"/>
    </source>
</evidence>
<dbReference type="Proteomes" id="UP001201980">
    <property type="component" value="Unassembled WGS sequence"/>
</dbReference>
<feature type="region of interest" description="Disordered" evidence="1">
    <location>
        <begin position="165"/>
        <end position="230"/>
    </location>
</feature>
<dbReference type="PANTHER" id="PTHR47843">
    <property type="entry name" value="BTB DOMAIN-CONTAINING PROTEIN-RELATED"/>
    <property type="match status" value="1"/>
</dbReference>
<evidence type="ECO:0000256" key="1">
    <source>
        <dbReference type="SAM" id="MobiDB-lite"/>
    </source>
</evidence>